<proteinExistence type="predicted"/>
<reference evidence="1" key="1">
    <citation type="submission" date="2023-08" db="EMBL/GenBank/DDBJ databases">
        <title>A de novo genome assembly of Solanum verrucosum Schlechtendal, a Mexican diploid species geographically isolated from the other diploid A-genome species in potato relatives.</title>
        <authorList>
            <person name="Hosaka K."/>
        </authorList>
    </citation>
    <scope>NUCLEOTIDE SEQUENCE</scope>
    <source>
        <tissue evidence="1">Young leaves</tissue>
    </source>
</reference>
<dbReference type="EMBL" id="CP133620">
    <property type="protein sequence ID" value="WMV44258.1"/>
    <property type="molecule type" value="Genomic_DNA"/>
</dbReference>
<dbReference type="Proteomes" id="UP001234989">
    <property type="component" value="Chromosome 9"/>
</dbReference>
<gene>
    <name evidence="1" type="ORF">MTR67_037643</name>
</gene>
<dbReference type="PANTHER" id="PTHR33710">
    <property type="entry name" value="BNAC02G09200D PROTEIN"/>
    <property type="match status" value="1"/>
</dbReference>
<protein>
    <submittedName>
        <fullName evidence="1">Uncharacterized protein</fullName>
    </submittedName>
</protein>
<keyword evidence="2" id="KW-1185">Reference proteome</keyword>
<organism evidence="1 2">
    <name type="scientific">Solanum verrucosum</name>
    <dbReference type="NCBI Taxonomy" id="315347"/>
    <lineage>
        <taxon>Eukaryota</taxon>
        <taxon>Viridiplantae</taxon>
        <taxon>Streptophyta</taxon>
        <taxon>Embryophyta</taxon>
        <taxon>Tracheophyta</taxon>
        <taxon>Spermatophyta</taxon>
        <taxon>Magnoliopsida</taxon>
        <taxon>eudicotyledons</taxon>
        <taxon>Gunneridae</taxon>
        <taxon>Pentapetalae</taxon>
        <taxon>asterids</taxon>
        <taxon>lamiids</taxon>
        <taxon>Solanales</taxon>
        <taxon>Solanaceae</taxon>
        <taxon>Solanoideae</taxon>
        <taxon>Solaneae</taxon>
        <taxon>Solanum</taxon>
    </lineage>
</organism>
<dbReference type="PANTHER" id="PTHR33710:SF82">
    <property type="match status" value="1"/>
</dbReference>
<sequence>MGVLETRVKENNVLDSDDKIRSPVLLEKTQHSRDCLDGLQLSALKQAGWKYTFCNKHQDSSRVYSKIDREFGNIKWIQDYGHVEAIYENPGVSNHSPILIKVCPRPPTRQRPFKLFHIVMNHPEFESIVTKMWGRRFKGTRMQQLWAKLKAMRSGSRGLNAYMSTYSQKLQKAR</sequence>
<evidence type="ECO:0000313" key="1">
    <source>
        <dbReference type="EMBL" id="WMV44258.1"/>
    </source>
</evidence>
<accession>A0AAF0UDU5</accession>
<evidence type="ECO:0000313" key="2">
    <source>
        <dbReference type="Proteomes" id="UP001234989"/>
    </source>
</evidence>
<name>A0AAF0UDU5_SOLVR</name>
<dbReference type="AlphaFoldDB" id="A0AAF0UDU5"/>